<organism evidence="2 3">
    <name type="scientific">Streptomyces griseoluteus</name>
    <dbReference type="NCBI Taxonomy" id="29306"/>
    <lineage>
        <taxon>Bacteria</taxon>
        <taxon>Bacillati</taxon>
        <taxon>Actinomycetota</taxon>
        <taxon>Actinomycetes</taxon>
        <taxon>Kitasatosporales</taxon>
        <taxon>Streptomycetaceae</taxon>
        <taxon>Streptomyces</taxon>
    </lineage>
</organism>
<dbReference type="InterPro" id="IPR050952">
    <property type="entry name" value="TRIM-NHL_E3_ligases"/>
</dbReference>
<keyword evidence="3" id="KW-1185">Reference proteome</keyword>
<dbReference type="Gene3D" id="2.120.10.30">
    <property type="entry name" value="TolB, C-terminal domain"/>
    <property type="match status" value="1"/>
</dbReference>
<reference evidence="2 3" key="1">
    <citation type="submission" date="2019-04" db="EMBL/GenBank/DDBJ databases">
        <title>Streptomyces sp. nov. Bv016 isolated from bark of Buahinia variegata.</title>
        <authorList>
            <person name="Kanchanasin P."/>
            <person name="Tanasupawat S."/>
            <person name="Yuki M."/>
            <person name="Kudo T."/>
        </authorList>
    </citation>
    <scope>NUCLEOTIDE SEQUENCE [LARGE SCALE GENOMIC DNA]</scope>
    <source>
        <strain evidence="2 3">JCM 4765</strain>
    </source>
</reference>
<proteinExistence type="predicted"/>
<dbReference type="EMBL" id="SRRU01000005">
    <property type="protein sequence ID" value="TGN83338.1"/>
    <property type="molecule type" value="Genomic_DNA"/>
</dbReference>
<sequence>MALALTGLPATTPPATPAPLHGTATSAGKALSHADVTLFAGDRHGTRELGRATTDANGTFQIRPSRRTGSVLYVEAVPAGDRSLRLRSVVGVGPGGGVPQRFESAVTVNEFTTVATTYALAQFTRQRGITGPSPGLENAAATSYNLANPASGRPGKVITDRNNGTKNDTLATLGTLANLVSLCAPGADTGRCQDMLRLATPQHGKTPGDTAQAVLNLAHNPRLATGKLYALAGRAHTYAPALTAAPAAWILALHYVAPDVYAPGRMAIDAKGNVWASNNWLPGTRNPSPYVTVQDPVGNPTLNSPISGGGMKAGAWGIAIDHDGSVWVPSYGGDAMSKYSSTGKPLSPPTGFRNGDLNHPQGTAVDQKGNIWIANFYGLKGNRGQGSVIVYPHGDPSKAITIKGGGLDHPFSIQIDGYGRAWVSNARLNGAKLLETRVPKGHAGGSVTVIGPDFKPTSFSPIKDNSLDWPLALAVDSKNNVWVPSFVSNSVTKIGPSGKITGEYRLPTTIAPWSVAIDGSDRVWIAGFGAPSVSVLCGVNTSACPPGSSTGSLLTPPHGYRSNSIQHLTAIQLDQSGNVWLANNWSKLVPPTGGTGLVELIGAATPVCTPLTPVPARPATTSSTACPAQTSTQPR</sequence>
<feature type="region of interest" description="Disordered" evidence="1">
    <location>
        <begin position="1"/>
        <end position="27"/>
    </location>
</feature>
<evidence type="ECO:0000313" key="3">
    <source>
        <dbReference type="Proteomes" id="UP000298513"/>
    </source>
</evidence>
<evidence type="ECO:0008006" key="4">
    <source>
        <dbReference type="Google" id="ProtNLM"/>
    </source>
</evidence>
<comment type="caution">
    <text evidence="2">The sequence shown here is derived from an EMBL/GenBank/DDBJ whole genome shotgun (WGS) entry which is preliminary data.</text>
</comment>
<feature type="compositionally biased region" description="Polar residues" evidence="1">
    <location>
        <begin position="619"/>
        <end position="635"/>
    </location>
</feature>
<dbReference type="RefSeq" id="WP_135792141.1">
    <property type="nucleotide sequence ID" value="NZ_BNBQ01000007.1"/>
</dbReference>
<dbReference type="GO" id="GO:0008270">
    <property type="term" value="F:zinc ion binding"/>
    <property type="evidence" value="ECO:0007669"/>
    <property type="project" value="UniProtKB-KW"/>
</dbReference>
<name>A0A4Z1DI70_STRGP</name>
<dbReference type="GeneID" id="91532582"/>
<dbReference type="InterPro" id="IPR011042">
    <property type="entry name" value="6-blade_b-propeller_TolB-like"/>
</dbReference>
<dbReference type="Proteomes" id="UP000298513">
    <property type="component" value="Unassembled WGS sequence"/>
</dbReference>
<dbReference type="PANTHER" id="PTHR24104">
    <property type="entry name" value="E3 UBIQUITIN-PROTEIN LIGASE NHLRC1-RELATED"/>
    <property type="match status" value="1"/>
</dbReference>
<protein>
    <recommendedName>
        <fullName evidence="4">NHL repeat protein</fullName>
    </recommendedName>
</protein>
<evidence type="ECO:0000256" key="1">
    <source>
        <dbReference type="SAM" id="MobiDB-lite"/>
    </source>
</evidence>
<accession>A0A4Z1DI70</accession>
<evidence type="ECO:0000313" key="2">
    <source>
        <dbReference type="EMBL" id="TGN83338.1"/>
    </source>
</evidence>
<dbReference type="SUPFAM" id="SSF101898">
    <property type="entry name" value="NHL repeat"/>
    <property type="match status" value="1"/>
</dbReference>
<dbReference type="PANTHER" id="PTHR24104:SF25">
    <property type="entry name" value="PROTEIN LIN-41"/>
    <property type="match status" value="1"/>
</dbReference>
<gene>
    <name evidence="2" type="ORF">E5082_16765</name>
</gene>
<dbReference type="AlphaFoldDB" id="A0A4Z1DI70"/>
<feature type="compositionally biased region" description="Low complexity" evidence="1">
    <location>
        <begin position="1"/>
        <end position="10"/>
    </location>
</feature>
<feature type="region of interest" description="Disordered" evidence="1">
    <location>
        <begin position="614"/>
        <end position="635"/>
    </location>
</feature>